<accession>A6NV49</accession>
<proteinExistence type="predicted"/>
<sequence>MTWVIRTHPFWSLCGPPIRTDLSETYGKIDKPYYTTNPPV</sequence>
<dbReference type="EMBL" id="AAXG02000012">
    <property type="protein sequence ID" value="EDN00249.1"/>
    <property type="molecule type" value="Genomic_DNA"/>
</dbReference>
<dbReference type="STRING" id="411467.BACCAP_02083"/>
<dbReference type="Proteomes" id="UP000003639">
    <property type="component" value="Unassembled WGS sequence"/>
</dbReference>
<name>A6NV49_9FIRM</name>
<comment type="caution">
    <text evidence="1">The sequence shown here is derived from an EMBL/GenBank/DDBJ whole genome shotgun (WGS) entry which is preliminary data.</text>
</comment>
<protein>
    <submittedName>
        <fullName evidence="1">Uncharacterized protein</fullName>
    </submittedName>
</protein>
<evidence type="ECO:0000313" key="2">
    <source>
        <dbReference type="Proteomes" id="UP000003639"/>
    </source>
</evidence>
<dbReference type="AlphaFoldDB" id="A6NV49"/>
<gene>
    <name evidence="1" type="ORF">BACCAP_02083</name>
</gene>
<reference evidence="1 2" key="2">
    <citation type="submission" date="2007-06" db="EMBL/GenBank/DDBJ databases">
        <title>Draft genome sequence of Pseudoflavonifractor capillosus ATCC 29799.</title>
        <authorList>
            <person name="Sudarsanam P."/>
            <person name="Ley R."/>
            <person name="Guruge J."/>
            <person name="Turnbaugh P.J."/>
            <person name="Mahowald M."/>
            <person name="Liep D."/>
            <person name="Gordon J."/>
        </authorList>
    </citation>
    <scope>NUCLEOTIDE SEQUENCE [LARGE SCALE GENOMIC DNA]</scope>
    <source>
        <strain evidence="1 2">ATCC 29799</strain>
    </source>
</reference>
<evidence type="ECO:0000313" key="1">
    <source>
        <dbReference type="EMBL" id="EDN00249.1"/>
    </source>
</evidence>
<reference evidence="1 2" key="1">
    <citation type="submission" date="2007-04" db="EMBL/GenBank/DDBJ databases">
        <authorList>
            <person name="Fulton L."/>
            <person name="Clifton S."/>
            <person name="Fulton B."/>
            <person name="Xu J."/>
            <person name="Minx P."/>
            <person name="Pepin K.H."/>
            <person name="Johnson M."/>
            <person name="Thiruvilangam P."/>
            <person name="Bhonagiri V."/>
            <person name="Nash W.E."/>
            <person name="Mardis E.R."/>
            <person name="Wilson R.K."/>
        </authorList>
    </citation>
    <scope>NUCLEOTIDE SEQUENCE [LARGE SCALE GENOMIC DNA]</scope>
    <source>
        <strain evidence="1 2">ATCC 29799</strain>
    </source>
</reference>
<organism evidence="1 2">
    <name type="scientific">Pseudoflavonifractor capillosus ATCC 29799</name>
    <dbReference type="NCBI Taxonomy" id="411467"/>
    <lineage>
        <taxon>Bacteria</taxon>
        <taxon>Bacillati</taxon>
        <taxon>Bacillota</taxon>
        <taxon>Clostridia</taxon>
        <taxon>Eubacteriales</taxon>
        <taxon>Oscillospiraceae</taxon>
        <taxon>Pseudoflavonifractor</taxon>
    </lineage>
</organism>
<keyword evidence="2" id="KW-1185">Reference proteome</keyword>